<comment type="domain">
    <text evidence="32">The YXXL motif is involved in determining the exact site of viral release at the surface of infected mononuclear cells and promotes endocytosis. YXXL and di-leucine endocytosis motifs interact directly or indirectly with the clathrin adapter complexes, opperate independently, and their activities are not additive.</text>
</comment>
<proteinExistence type="inferred from homology"/>
<evidence type="ECO:0000256" key="28">
    <source>
        <dbReference type="ARBA" id="ARBA00023180"/>
    </source>
</evidence>
<keyword evidence="8 32" id="KW-1170">Fusion of virus membrane with host endosomal membrane</keyword>
<evidence type="ECO:0000256" key="14">
    <source>
        <dbReference type="ARBA" id="ARBA00022692"/>
    </source>
</evidence>
<evidence type="ECO:0000256" key="10">
    <source>
        <dbReference type="ARBA" id="ARBA00022570"/>
    </source>
</evidence>
<keyword evidence="19 32" id="KW-1043">Host membrane</keyword>
<comment type="subcellular location">
    <molecule>Surface protein gp120</molecule>
    <subcellularLocation>
        <location evidence="32">Virion membrane</location>
        <topology evidence="32">Peripheral membrane protein</topology>
    </subcellularLocation>
    <subcellularLocation>
        <location evidence="32">Host cell membrane</location>
        <topology evidence="32">Peripheral membrane protein</topology>
    </subcellularLocation>
    <subcellularLocation>
        <location evidence="32">Host endosome membrane</location>
        <topology evidence="32">Single-pass type I membrane protein</topology>
    </subcellularLocation>
    <text evidence="32">The surface protein is not anchored to the viral envelope, but associates with the extravirion surface through its binding to TM. It is probably concentrated at the site of budding and incorporated into the virions possibly by contacts between the cytoplasmic tail of Env and the N-terminus of Gag.</text>
</comment>
<dbReference type="Gene3D" id="1.10.287.210">
    <property type="match status" value="1"/>
</dbReference>
<dbReference type="FunFam" id="1.10.287.210:FF:000001">
    <property type="entry name" value="Envelope glycoprotein gp160"/>
    <property type="match status" value="1"/>
</dbReference>
<keyword evidence="16 32" id="KW-0732">Signal</keyword>
<feature type="region of interest" description="Disordered" evidence="34">
    <location>
        <begin position="749"/>
        <end position="773"/>
    </location>
</feature>
<feature type="disulfide bond" evidence="32">
    <location>
        <begin position="255"/>
        <end position="284"/>
    </location>
</feature>
<feature type="region of interest" description="Fusion peptide" evidence="32">
    <location>
        <begin position="543"/>
        <end position="563"/>
    </location>
</feature>
<dbReference type="HAMAP" id="MF_04083">
    <property type="entry name" value="HIV_ENV"/>
    <property type="match status" value="1"/>
</dbReference>
<evidence type="ECO:0000256" key="4">
    <source>
        <dbReference type="ARBA" id="ARBA00004563"/>
    </source>
</evidence>
<comment type="PTM">
    <text evidence="32">Highly glycosylated by host. The high number of glycan on the protein is reffered to as 'glycan shield' because it contributes to hide protein sequence from adaptive immune system.</text>
</comment>
<sequence length="894" mass="101196">MRAKGTQMNWPNLWRWGTLMLGLVIICSASENLWVTVYYGVPVWRDAKTTLFCASDAKAHVTEVHNVWATHACVPTDPNPQELHLENVTENFNMWKNDMAEQMQEDVISLWDQSLKPCVKLTPLCVTLNCTNADLTNATRRSSTTTTATTTTHSVNTTATTPNTTTVSTTTTTDGPNLGNISDEVRACSFNMTTEIRDRQKKVHALFYRLDIVPIEGKENSSITYQQYRLINCNTSAIKQACPKVSFDPIPIHYCTPAGYAILKCNDKKFNGTGPCNNVSSVQCTHGIKPVVSTQLLLNGSLAEDEIVIRSENLTDNAKTIIVHLNESVEINCTRPSNNTRKSVNIGPGQALFYQSGDIVGDIRKAYCQINRTRWNNVLKQVAEKLKKHFKNKTIIFQPPSGGDLEITMHHFNCRGEFFYCNTTELFNKTYNGTLNDDNNSTNITLPCRIKQIINMWQGVGQAMYAPPISGRISCVSNITGILLTRDGGLNNSADNETFRPGGGNIKDNWRNELYKYKVVQIEPLGIAPTRAKRRVVEREKRAVGIGAMIFGFLGAAGSTMGAASITLTVQARQLLSGIVQQQSNLLRAIEAQQHMLQLTVWGIKQLQARVLAVERYLKDQKFLGLWGCSGKTICTTAVPWNSSWSNKSYEEIWNNMTWIEWEREISSHTNQIYQILTESQNQQDRNEKDLLELDKWASLWNWFDITRWLWYIKIFIMIVGGLIGLRIVFAVLSIVNRVRQGYSPLSFQTPNLQQREPDRPERIEEEGGEQDRDRSVRLVSGFLALAWDDLRSLCLFSYHRLRDFILIAARTVELLGHSSLKGLRRGWEGLKYLGNLLIYWVQELKISAISLLDTTAIAVAGWTDRVIEVVQRAWRAILHIPRRIRQGLERALI</sequence>
<dbReference type="SUPFAM" id="SSF56502">
    <property type="entry name" value="gp120 core"/>
    <property type="match status" value="2"/>
</dbReference>
<comment type="PTM">
    <text evidence="32">Specific enzymatic cleavages in vivo yield mature proteins. Envelope glycoproteins are synthesized as a inactive precursor that is heavily N-glycosylated and processed likely by host cell furin in the Golgi to yield the mature SU and TM proteins. The cleavage site between SU and TM requires the minimal sequence [KR]-X-[KR]-R. About 2 of the 9 disulfide bonds of gp41 are reduced by P4HB/PDI, following binding to CD4 receptor.</text>
</comment>
<keyword evidence="27 32" id="KW-1015">Disulfide bond</keyword>
<feature type="transmembrane region" description="Helical" evidence="33">
    <location>
        <begin position="709"/>
        <end position="736"/>
    </location>
</feature>
<feature type="disulfide bond" evidence="32">
    <location>
        <begin position="53"/>
        <end position="73"/>
    </location>
</feature>
<evidence type="ECO:0000256" key="24">
    <source>
        <dbReference type="ARBA" id="ARBA00023054"/>
    </source>
</evidence>
<keyword evidence="13 32" id="KW-0165">Cleavage on pair of basic residues</keyword>
<feature type="region of interest" description="V3" evidence="32">
    <location>
        <begin position="333"/>
        <end position="367"/>
    </location>
</feature>
<evidence type="ECO:0000256" key="22">
    <source>
        <dbReference type="ARBA" id="ARBA00022989"/>
    </source>
</evidence>
<organismHost>
    <name type="scientific">Homo sapiens</name>
    <name type="common">Human</name>
    <dbReference type="NCBI Taxonomy" id="9606"/>
</organismHost>
<keyword evidence="21 32" id="KW-1164">Virus endocytosis by host</keyword>
<comment type="domain">
    <text evidence="32 33">The 17 amino acids long immunosuppressive region is present in many retroviral envelope proteins. Synthetic peptides derived from this relatively conserved sequence inhibit immune function in vitro and in vivo.</text>
</comment>
<feature type="short sequence motif" description="YXXL motif; contains endocytosis signal" evidence="32">
    <location>
        <begin position="743"/>
        <end position="746"/>
    </location>
</feature>
<comment type="subcellular location">
    <molecule>Transmembrane protein gp41</molecule>
    <subcellularLocation>
        <location evidence="32">Virion membrane</location>
        <topology evidence="32">Single-pass type I membrane protein</topology>
    </subcellularLocation>
    <subcellularLocation>
        <location evidence="32">Host cell membrane</location>
        <topology evidence="32">Single-pass type I membrane protein</topology>
    </subcellularLocation>
    <subcellularLocation>
        <location evidence="32">Host endosome membrane</location>
        <topology evidence="32">Single-pass type I membrane protein</topology>
    </subcellularLocation>
    <text evidence="32">It is probably concentrated at the site of budding and incorporated into the virions possibly by contacts between the cytoplasmic tail of Env and the N-terminus of Gag.</text>
</comment>
<dbReference type="CDD" id="cd09909">
    <property type="entry name" value="HIV-1-like_HR1-HR2"/>
    <property type="match status" value="1"/>
</dbReference>
<keyword evidence="15 32" id="KW-0053">Apoptosis</keyword>
<comment type="similarity">
    <text evidence="32">Belongs to the HIV-1 env protein family.</text>
</comment>
<evidence type="ECO:0000256" key="9">
    <source>
        <dbReference type="ARBA" id="ARBA00022511"/>
    </source>
</evidence>
<dbReference type="GO" id="GO:0039654">
    <property type="term" value="P:fusion of virus membrane with host endosome membrane"/>
    <property type="evidence" value="ECO:0007669"/>
    <property type="project" value="UniProtKB-UniRule"/>
</dbReference>
<feature type="topological domain" description="Cytoplasmic" evidence="32">
    <location>
        <begin position="737"/>
        <end position="894"/>
    </location>
</feature>
<comment type="function">
    <text evidence="32">Envelope glycoprotein gp160: Oligomerizes in the host endoplasmic reticulum into predominantly trimers. In a second time, gp160 transits in the host Golgi, where glycosylation is completed. The precursor is then proteolytically cleaved in the trans-Golgi and thereby activated by cellular furin or furin-like proteases to produce gp120 and gp41.</text>
</comment>
<keyword evidence="24 32" id="KW-0175">Coiled coil</keyword>
<keyword evidence="26 32" id="KW-0564">Palmitate</keyword>
<feature type="coiled-coil region" evidence="32">
    <location>
        <begin position="664"/>
        <end position="698"/>
    </location>
</feature>
<name>G9HSC6_HV1</name>
<dbReference type="GO" id="GO:0005198">
    <property type="term" value="F:structural molecule activity"/>
    <property type="evidence" value="ECO:0007669"/>
    <property type="project" value="UniProtKB-UniRule"/>
</dbReference>
<keyword evidence="30 32" id="KW-0449">Lipoprotein</keyword>
<dbReference type="InterPro" id="IPR037527">
    <property type="entry name" value="Gp160"/>
</dbReference>
<feature type="site" description="Cleavage; by host furin" evidence="32">
    <location>
        <begin position="542"/>
        <end position="543"/>
    </location>
</feature>
<keyword evidence="28 32" id="KW-0325">Glycoprotein</keyword>
<evidence type="ECO:0000256" key="3">
    <source>
        <dbReference type="ARBA" id="ARBA00004505"/>
    </source>
</evidence>
<comment type="PTM">
    <text evidence="32">Palmitoylation of the transmembrane protein and of Env polyprotein (prior to its proteolytic cleavage) is essential for their association with host cell membrane lipid rafts. Palmitoylation is therefore required for envelope trafficking to classical lipid rafts, but not for viral replication.</text>
</comment>
<dbReference type="InterPro" id="IPR000328">
    <property type="entry name" value="GP41-like"/>
</dbReference>
<evidence type="ECO:0000256" key="13">
    <source>
        <dbReference type="ARBA" id="ARBA00022685"/>
    </source>
</evidence>
<comment type="domain">
    <text evidence="32">The membrane proximal external region (MPER) present in gp41 is a tryptophan-rich region recognized by the antibodies 2F5, Z13, and 4E10. MPER seems to play a role in fusion.</text>
</comment>
<comment type="caution">
    <text evidence="32 33">Lacks conserved residue(s) required for the propagation of feature annotation.</text>
</comment>
<keyword evidence="17 32" id="KW-1161">Viral attachment to host cell</keyword>
<keyword evidence="23 32" id="KW-1039">Host endosome</keyword>
<dbReference type="FunFam" id="2.170.40.20:FF:000004">
    <property type="entry name" value="Envelope glycoprotein gp160"/>
    <property type="match status" value="1"/>
</dbReference>
<evidence type="ECO:0000256" key="12">
    <source>
        <dbReference type="ARBA" id="ARBA00022595"/>
    </source>
</evidence>
<evidence type="ECO:0000256" key="32">
    <source>
        <dbReference type="HAMAP-Rule" id="MF_04083"/>
    </source>
</evidence>
<evidence type="ECO:0000256" key="29">
    <source>
        <dbReference type="ARBA" id="ARBA00023280"/>
    </source>
</evidence>
<evidence type="ECO:0000256" key="21">
    <source>
        <dbReference type="ARBA" id="ARBA00022890"/>
    </source>
</evidence>
<evidence type="ECO:0000256" key="23">
    <source>
        <dbReference type="ARBA" id="ARBA00023046"/>
    </source>
</evidence>
<comment type="function">
    <text evidence="32">Surface protein gp120: Attaches the virus to the host lymphoid cell by binding to the primary receptor CD4. This interaction induces a structural rearrangement creating a high affinity binding site for a chemokine coreceptor like CXCR4 and/or CCR5. Acts as a ligand for CD209/DC-SIGN and CLEC4M/DC-SIGNR, which are respectively found on dendritic cells (DCs), and on endothelial cells of liver sinusoids and lymph node sinuses. These interactions allow capture of viral particles at mucosal surfaces by these cells and subsequent transmission to permissive cells. HIV subverts the migration properties of dendritic cells to gain access to CD4+ T-cells in lymph nodes. Virus transmission to permissive T-cells occurs either in trans (without DCs infection, through viral capture and transmission), or in cis (following DCs productive infection, through the usual CD4-gp120 interaction), thereby inducing a robust infection. In trans infection, bound virions remain infectious over days and it is proposed that they are not degraded, but protected in non-lysosomal acidic organelles within the DCs close to the cell membrane thus contributing to the viral infectious potential during DCs' migration from the periphery to the lymphoid tissues. On arrival at lymphoid tissues, intact virions recycle back to DCs' cell surface allowing virus transmission to CD4+ T-cells.</text>
</comment>
<feature type="chain" id="PRO_5023243219" description="Envelope glycoprotein gp160" evidence="32">
    <location>
        <begin position="32"/>
        <end position="894"/>
    </location>
</feature>
<evidence type="ECO:0000256" key="16">
    <source>
        <dbReference type="ARBA" id="ARBA00022729"/>
    </source>
</evidence>
<feature type="region of interest" description="Disordered" evidence="34">
    <location>
        <begin position="139"/>
        <end position="180"/>
    </location>
</feature>
<evidence type="ECO:0000256" key="15">
    <source>
        <dbReference type="ARBA" id="ARBA00022703"/>
    </source>
</evidence>
<accession>G9HSC6</accession>
<evidence type="ECO:0000256" key="5">
    <source>
        <dbReference type="ARBA" id="ARBA00004578"/>
    </source>
</evidence>
<feature type="disulfide bond" evidence="32">
    <location>
        <begin position="265"/>
        <end position="276"/>
    </location>
</feature>
<evidence type="ECO:0000256" key="6">
    <source>
        <dbReference type="ARBA" id="ARBA00004650"/>
    </source>
</evidence>
<reference evidence="37" key="1">
    <citation type="journal article" date="2011" name="PLoS ONE">
        <title>Molecular Evolution of HIV-1 CRF01_AE Env in Thai Patients.</title>
        <authorList>
            <person name="Boonchawalit S."/>
            <person name="Jullaksorn D."/>
            <person name="Uttiyoung J."/>
            <person name="Yowang A."/>
            <person name="Krathong N."/>
            <person name="Chautrakul S."/>
            <person name="Yamashita A."/>
            <person name="Ikuta K."/>
            <person name="Roobsoong A."/>
            <person name="Kanitvittaya S."/>
            <person name="Sawanpanyalert P."/>
            <person name="Kameoka M."/>
        </authorList>
    </citation>
    <scope>NUCLEOTIDE SEQUENCE</scope>
    <source>
        <strain evidence="37">AE-Env_CR29_Jan11D</strain>
    </source>
</reference>
<keyword evidence="20 32" id="KW-0261">Viral envelope protein</keyword>
<comment type="subunit">
    <text evidence="32">The mature envelope protein (Env) consists of a homotrimer of non-covalently associated gp120-gp41 heterodimers. The resulting complex protrudes from the virus surface as a spike. There seems to be as few as 10 spikes on the average virion. Surface protein gp120 interacts with host CD4, CCR5 and CXCR4. Gp120 also interacts with the C-type lectins CD209/DC-SIGN and CLEC4M/DC-SIGNR (collectively referred to as DC-SIGN(R)). Gp120 and gp41 interact with GalCer. Gp120 interacts with host ITGA4/ITGB7 complex; on CD4+ T-cells, this interaction results in rapid activation of integrin ITGAL/LFA-1, which facilitates efficient cell-to-cell spreading of HIV-1. Gp120 interacts with cell-associated heparan sulfate; this interaction increases virus infectivity on permissive cells and may be involved in infection of CD4- cells.</text>
</comment>
<dbReference type="GO" id="GO:1903911">
    <property type="term" value="P:positive regulation of receptor clustering"/>
    <property type="evidence" value="ECO:0007669"/>
    <property type="project" value="UniProtKB-UniRule"/>
</dbReference>
<dbReference type="GO" id="GO:0019082">
    <property type="term" value="P:viral protein processing"/>
    <property type="evidence" value="ECO:0007669"/>
    <property type="project" value="UniProtKB-UniRule"/>
</dbReference>
<feature type="compositionally biased region" description="Low complexity" evidence="34">
    <location>
        <begin position="139"/>
        <end position="173"/>
    </location>
</feature>
<comment type="miscellaneous">
    <text evidence="32">Inhibitors targeting HIV-1 viral envelope proteins are used as antiretroviral drugs. Attachment of virions to the cell surface via non-specific interactions and CD4 binding can be blocked by inhibitors that include cyanovirin-N, cyclotriazadisulfonamide analogs, PRO 2000, TNX 355 and PRO 542. In addition, BMS 806 can block CD4-induced conformational changes. Env interactions with the coreceptor molecules can be targeted by CCR5 antagonists including SCH-D, maraviroc (UK 427857) and aplaviroc (GW 873140), and the CXCR4 antagonist AMD 070. Fusion of viral and cellular membranes can be inhibited by peptides such as enfuvirtide and tifuvirtide (T 1249). Resistance to inhibitors associated with mutations in Env are observed. Most of the time, single mutations confer only a modest reduction in drug susceptibility. Combination of several mutations is usually required to develop a high-level drug resistance.</text>
</comment>
<dbReference type="InterPro" id="IPR036377">
    <property type="entry name" value="Gp120_core_sf"/>
</dbReference>
<comment type="subcellular location">
    <subcellularLocation>
        <location evidence="3">Host cell membrane</location>
        <topology evidence="3">Peripheral membrane protein</topology>
    </subcellularLocation>
    <subcellularLocation>
        <location evidence="1">Host cell membrane</location>
        <topology evidence="1">Single-pass type I membrane protein</topology>
    </subcellularLocation>
    <subcellularLocation>
        <location evidence="2">Host endosome membrane</location>
        <topology evidence="2">Peripheral membrane protein</topology>
    </subcellularLocation>
    <subcellularLocation>
        <location evidence="5">Host endosome membrane</location>
        <topology evidence="5">Single-pass type I membrane protein</topology>
    </subcellularLocation>
    <subcellularLocation>
        <location evidence="6">Virion membrane</location>
        <topology evidence="6">Peripheral membrane protein</topology>
    </subcellularLocation>
    <subcellularLocation>
        <location evidence="4">Virion membrane</location>
        <topology evidence="4">Single-pass type I membrane protein</topology>
    </subcellularLocation>
</comment>
<evidence type="ECO:0000256" key="26">
    <source>
        <dbReference type="ARBA" id="ARBA00023139"/>
    </source>
</evidence>
<keyword evidence="7 32" id="KW-1168">Fusion of virus membrane with host membrane</keyword>
<protein>
    <recommendedName>
        <fullName evidence="32">Envelope glycoprotein gp160</fullName>
    </recommendedName>
    <alternativeName>
        <fullName evidence="32">Env polyprotein</fullName>
    </alternativeName>
    <component>
        <recommendedName>
            <fullName evidence="32">Surface protein gp120</fullName>
            <shortName evidence="32">SU</shortName>
        </recommendedName>
        <alternativeName>
            <fullName evidence="32">Glycoprotein 120</fullName>
            <shortName evidence="32">gp120</shortName>
        </alternativeName>
    </component>
    <component>
        <recommendedName>
            <fullName evidence="32">Transmembrane protein gp41</fullName>
            <shortName evidence="32">TM</shortName>
        </recommendedName>
        <alternativeName>
            <fullName evidence="32">Glycoprotein 41</fullName>
            <shortName evidence="32">gp41</shortName>
        </alternativeName>
    </component>
</protein>
<dbReference type="GO" id="GO:0044175">
    <property type="term" value="C:host cell endosome membrane"/>
    <property type="evidence" value="ECO:0007669"/>
    <property type="project" value="UniProtKB-SubCell"/>
</dbReference>
<dbReference type="GO" id="GO:0019062">
    <property type="term" value="P:virion attachment to host cell"/>
    <property type="evidence" value="ECO:0007669"/>
    <property type="project" value="UniProtKB-UniRule"/>
</dbReference>
<evidence type="ECO:0000256" key="20">
    <source>
        <dbReference type="ARBA" id="ARBA00022879"/>
    </source>
</evidence>
<evidence type="ECO:0000256" key="31">
    <source>
        <dbReference type="ARBA" id="ARBA00023296"/>
    </source>
</evidence>
<dbReference type="GO" id="GO:1903908">
    <property type="term" value="P:positive regulation of plasma membrane raft polarization"/>
    <property type="evidence" value="ECO:0007669"/>
    <property type="project" value="UniProtKB-UniRule"/>
</dbReference>
<evidence type="ECO:0000259" key="36">
    <source>
        <dbReference type="Pfam" id="PF00517"/>
    </source>
</evidence>
<feature type="lipid moiety-binding region" description="S-palmitoyl cysteine; by host" evidence="32">
    <location>
        <position position="795"/>
    </location>
</feature>
<dbReference type="GO" id="GO:0075512">
    <property type="term" value="P:clathrin-dependent endocytosis of virus by host cell"/>
    <property type="evidence" value="ECO:0007669"/>
    <property type="project" value="UniProtKB-UniRule"/>
</dbReference>
<evidence type="ECO:0000256" key="17">
    <source>
        <dbReference type="ARBA" id="ARBA00022804"/>
    </source>
</evidence>
<dbReference type="GO" id="GO:0055036">
    <property type="term" value="C:virion membrane"/>
    <property type="evidence" value="ECO:0007669"/>
    <property type="project" value="UniProtKB-SubCell"/>
</dbReference>
<feature type="transmembrane region" description="Helical" evidence="33">
    <location>
        <begin position="543"/>
        <end position="566"/>
    </location>
</feature>
<evidence type="ECO:0000256" key="1">
    <source>
        <dbReference type="ARBA" id="ARBA00004402"/>
    </source>
</evidence>
<keyword evidence="22 32" id="KW-1133">Transmembrane helix</keyword>
<dbReference type="Pfam" id="PF00516">
    <property type="entry name" value="GP120"/>
    <property type="match status" value="1"/>
</dbReference>
<keyword evidence="25 32" id="KW-0472">Membrane</keyword>
<evidence type="ECO:0000256" key="34">
    <source>
        <dbReference type="SAM" id="MobiDB-lite"/>
    </source>
</evidence>
<comment type="miscellaneous">
    <text evidence="32">HIV-1 lineages are divided in three main groups, M (for Major), O (for Outlier), and N (for New, or Non-M, Non-O). The vast majority of strains found worldwide belong to the group M. Group O seems to be endemic to and largely confined to Cameroon and neighboring countries in West Central Africa, where these viruses represent a small minority of HIV-1 strains. The group N is represented by a limited number of isolates from Cameroonian persons. The group M is further subdivided in 9 clades or subtypes (A to D, F to H, J and K).</text>
</comment>
<dbReference type="Gene3D" id="1.20.5.490">
    <property type="entry name" value="Single helix bin"/>
    <property type="match status" value="1"/>
</dbReference>
<dbReference type="FunFam" id="2.170.40.20:FF:000003">
    <property type="entry name" value="Envelope glycoprotein gp160"/>
    <property type="match status" value="1"/>
</dbReference>
<evidence type="ECO:0000256" key="30">
    <source>
        <dbReference type="ARBA" id="ARBA00023288"/>
    </source>
</evidence>
<evidence type="ECO:0000313" key="37">
    <source>
        <dbReference type="EMBL" id="AET80899.1"/>
    </source>
</evidence>
<keyword evidence="31 32" id="KW-1160">Virus entry into host cell</keyword>
<feature type="disulfide bond" evidence="32">
    <location>
        <begin position="333"/>
        <end position="368"/>
    </location>
</feature>
<evidence type="ECO:0000256" key="2">
    <source>
        <dbReference type="ARBA" id="ARBA00004433"/>
    </source>
</evidence>
<keyword evidence="14 32" id="KW-0812">Transmembrane</keyword>
<feature type="region of interest" description="CD4-binding loop" evidence="32">
    <location>
        <begin position="400"/>
        <end position="410"/>
    </location>
</feature>
<evidence type="ECO:0000256" key="33">
    <source>
        <dbReference type="RuleBase" id="RU363095"/>
    </source>
</evidence>
<feature type="transmembrane region" description="Helical" evidence="33">
    <location>
        <begin position="20"/>
        <end position="41"/>
    </location>
</feature>
<feature type="domain" description="Human immunodeficiency virus 1 envelope glycoprotein Gp120" evidence="35">
    <location>
        <begin position="33"/>
        <end position="542"/>
    </location>
</feature>
<dbReference type="InterPro" id="IPR000777">
    <property type="entry name" value="HIV1_Gp120"/>
</dbReference>
<dbReference type="SUPFAM" id="SSF58069">
    <property type="entry name" value="Virus ectodomain"/>
    <property type="match status" value="1"/>
</dbReference>
<dbReference type="GO" id="GO:0019064">
    <property type="term" value="P:fusion of virus membrane with host plasma membrane"/>
    <property type="evidence" value="ECO:0007669"/>
    <property type="project" value="UniProtKB-UniRule"/>
</dbReference>
<gene>
    <name evidence="32 37" type="primary">env</name>
</gene>
<dbReference type="Gene3D" id="2.170.40.20">
    <property type="entry name" value="Human immunodeficiency virus 1, Gp160, envelope glycoprotein"/>
    <property type="match status" value="3"/>
</dbReference>
<feature type="chain" id="PRO_5023243218" description="Transmembrane protein gp41" evidence="32">
    <location>
        <begin position="543"/>
        <end position="894"/>
    </location>
</feature>
<feature type="domain" description="Retroviral envelope protein GP41-like" evidence="36">
    <location>
        <begin position="561"/>
        <end position="751"/>
    </location>
</feature>
<dbReference type="GO" id="GO:0052031">
    <property type="term" value="P:symbiont-mediated perturbation of host defense response"/>
    <property type="evidence" value="ECO:0007669"/>
    <property type="project" value="UniProtKB-UniRule"/>
</dbReference>
<keyword evidence="12 32" id="KW-1162">Viral penetration into host cytoplasm</keyword>
<comment type="domain">
    <text evidence="32">Some of the most genetically diverse regions of the viral genome are present in Env. They are called variable regions 1 through 5 (V1 through V5). Coreceptor usage of gp120 is determined mainly by the primary structure of the third variable region (V3) in the outer domain of gp120. The sequence of V3 determines which coreceptor, CCR5 and/or CXCR4 (corresponding to R5/macrophage, X4/T cell and R5X4/T cell and macrophage tropism), is used to trigger the fusion potential of the Env complex, and hence which cells the virus can infect. Binding to CCR5 involves a region adjacent in addition to V3.</text>
</comment>
<feature type="region of interest" description="MPER; binding to GalCer" evidence="32">
    <location>
        <begin position="693"/>
        <end position="714"/>
    </location>
</feature>
<comment type="domain">
    <text evidence="32">The CD4-binding region is targeted by the antibody b12.</text>
</comment>
<dbReference type="Pfam" id="PF00517">
    <property type="entry name" value="GP41"/>
    <property type="match status" value="1"/>
</dbReference>
<feature type="disulfide bond" evidence="32">
    <location>
        <begin position="629"/>
        <end position="635"/>
    </location>
</feature>
<dbReference type="GO" id="GO:0020002">
    <property type="term" value="C:host cell plasma membrane"/>
    <property type="evidence" value="ECO:0007669"/>
    <property type="project" value="UniProtKB-SubCell"/>
</dbReference>
<evidence type="ECO:0000256" key="27">
    <source>
        <dbReference type="ARBA" id="ARBA00023157"/>
    </source>
</evidence>
<dbReference type="EMBL" id="JN388210">
    <property type="protein sequence ID" value="AET80899.1"/>
    <property type="molecule type" value="Genomic_DNA"/>
</dbReference>
<evidence type="ECO:0000256" key="11">
    <source>
        <dbReference type="ARBA" id="ARBA00022581"/>
    </source>
</evidence>
<evidence type="ECO:0000256" key="19">
    <source>
        <dbReference type="ARBA" id="ARBA00022870"/>
    </source>
</evidence>
<dbReference type="FunFam" id="1.20.5.490:FF:000001">
    <property type="entry name" value="Envelope glycoprotein gp160"/>
    <property type="match status" value="1"/>
</dbReference>
<keyword evidence="18 32" id="KW-0946">Virion</keyword>
<keyword evidence="29 32" id="KW-0899">Viral immunoevasion</keyword>
<evidence type="ECO:0000256" key="18">
    <source>
        <dbReference type="ARBA" id="ARBA00022844"/>
    </source>
</evidence>
<organism evidence="37">
    <name type="scientific">Human immunodeficiency virus type 1</name>
    <name type="common">HIV-1</name>
    <dbReference type="NCBI Taxonomy" id="11676"/>
    <lineage>
        <taxon>Viruses</taxon>
        <taxon>Riboviria</taxon>
        <taxon>Pararnavirae</taxon>
        <taxon>Artverviricota</taxon>
        <taxon>Revtraviricetes</taxon>
        <taxon>Ortervirales</taxon>
        <taxon>Retroviridae</taxon>
        <taxon>Orthoretrovirinae</taxon>
        <taxon>Lentivirus</taxon>
        <taxon>Lentivirus humimdef1</taxon>
    </lineage>
</organism>
<feature type="region of interest" description="Immunosuppression" evidence="32">
    <location>
        <begin position="605"/>
        <end position="623"/>
    </location>
</feature>
<comment type="function">
    <text evidence="32">Transmembrane protein gp41: Acts as a class I viral fusion protein. Under the current model, the protein has at least 3 conformational states: pre-fusion native state, pre-hairpin intermediate state, and post-fusion hairpin state. During fusion of viral and target intracellular membranes, the coiled coil regions (heptad repeats) assume a trimer-of-hairpins structure, positioning the fusion peptide in close proximity to the C-terminal region of the ectodomain. The formation of this structure appears to drive apposition and subsequent fusion of viral and target cell membranes. Complete fusion occurs in host cell endosomes and is dynamin-dependent, however some lipid transfer might occur at the plasma membrane. The virus undergoes clathrin-dependent internalization long before endosomal fusion, thus minimizing the surface exposure of conserved viral epitopes during fusion and reducing the efficacy of inhibitors targeting these epitopes. Membranes fusion leads to delivery of the nucleocapsid into the cytoplasm.</text>
</comment>
<evidence type="ECO:0000256" key="7">
    <source>
        <dbReference type="ARBA" id="ARBA00022506"/>
    </source>
</evidence>
<keyword evidence="10 32" id="KW-1165">Clathrin-mediated endocytosis of virus by host</keyword>
<dbReference type="GO" id="GO:0016020">
    <property type="term" value="C:membrane"/>
    <property type="evidence" value="ECO:0007669"/>
    <property type="project" value="UniProtKB-UniRule"/>
</dbReference>
<dbReference type="GO" id="GO:0019031">
    <property type="term" value="C:viral envelope"/>
    <property type="evidence" value="ECO:0007669"/>
    <property type="project" value="UniProtKB-KW"/>
</dbReference>
<evidence type="ECO:0000259" key="35">
    <source>
        <dbReference type="Pfam" id="PF00516"/>
    </source>
</evidence>
<keyword evidence="9 32" id="KW-1032">Host cell membrane</keyword>
<keyword evidence="11 32" id="KW-0945">Host-virus interaction</keyword>
<evidence type="ECO:0000256" key="25">
    <source>
        <dbReference type="ARBA" id="ARBA00023136"/>
    </source>
</evidence>
<evidence type="ECO:0000256" key="8">
    <source>
        <dbReference type="ARBA" id="ARBA00022510"/>
    </source>
</evidence>